<feature type="binding site" evidence="6">
    <location>
        <position position="23"/>
    </location>
    <ligand>
        <name>Zn(2+)</name>
        <dbReference type="ChEBI" id="CHEBI:29105"/>
    </ligand>
</feature>
<dbReference type="Pfam" id="PF00096">
    <property type="entry name" value="zf-C2H2"/>
    <property type="match status" value="2"/>
</dbReference>
<dbReference type="Proteomes" id="UP001152562">
    <property type="component" value="Unassembled WGS sequence"/>
</dbReference>
<feature type="domain" description="C2H2-type" evidence="7">
    <location>
        <begin position="361"/>
        <end position="389"/>
    </location>
</feature>
<dbReference type="SUPFAM" id="SSF57667">
    <property type="entry name" value="beta-beta-alpha zinc fingers"/>
    <property type="match status" value="2"/>
</dbReference>
<dbReference type="GO" id="GO:0008270">
    <property type="term" value="F:zinc ion binding"/>
    <property type="evidence" value="ECO:0007669"/>
    <property type="project" value="UniProtKB-UniRule"/>
</dbReference>
<dbReference type="SUPFAM" id="SSF57716">
    <property type="entry name" value="Glucocorticoid receptor-like (DNA-binding domain)"/>
    <property type="match status" value="1"/>
</dbReference>
<keyword evidence="1 6" id="KW-0479">Metal-binding</keyword>
<comment type="caution">
    <text evidence="9">The sequence shown here is derived from an EMBL/GenBank/DDBJ whole genome shotgun (WGS) entry which is preliminary data.</text>
</comment>
<dbReference type="Pfam" id="PF07776">
    <property type="entry name" value="zf-AD"/>
    <property type="match status" value="1"/>
</dbReference>
<evidence type="ECO:0000256" key="5">
    <source>
        <dbReference type="PROSITE-ProRule" id="PRU00042"/>
    </source>
</evidence>
<dbReference type="EMBL" id="CALOZG010000040">
    <property type="protein sequence ID" value="CAH4034351.1"/>
    <property type="molecule type" value="Genomic_DNA"/>
</dbReference>
<accession>A0A9P0TS39</accession>
<keyword evidence="4 6" id="KW-0862">Zinc</keyword>
<dbReference type="SMART" id="SM00355">
    <property type="entry name" value="ZnF_C2H2"/>
    <property type="match status" value="7"/>
</dbReference>
<evidence type="ECO:0000256" key="2">
    <source>
        <dbReference type="ARBA" id="ARBA00022737"/>
    </source>
</evidence>
<protein>
    <recommendedName>
        <fullName evidence="11">C2H2-type domain-containing protein</fullName>
    </recommendedName>
</protein>
<feature type="domain" description="C2H2-type" evidence="7">
    <location>
        <begin position="251"/>
        <end position="274"/>
    </location>
</feature>
<dbReference type="GO" id="GO:0005634">
    <property type="term" value="C:nucleus"/>
    <property type="evidence" value="ECO:0007669"/>
    <property type="project" value="InterPro"/>
</dbReference>
<dbReference type="InterPro" id="IPR013087">
    <property type="entry name" value="Znf_C2H2_type"/>
</dbReference>
<evidence type="ECO:0000256" key="4">
    <source>
        <dbReference type="ARBA" id="ARBA00022833"/>
    </source>
</evidence>
<dbReference type="InterPro" id="IPR012934">
    <property type="entry name" value="Znf_AD"/>
</dbReference>
<keyword evidence="10" id="KW-1185">Reference proteome</keyword>
<evidence type="ECO:0000256" key="6">
    <source>
        <dbReference type="PROSITE-ProRule" id="PRU01263"/>
    </source>
</evidence>
<feature type="domain" description="C2H2-type" evidence="7">
    <location>
        <begin position="332"/>
        <end position="355"/>
    </location>
</feature>
<evidence type="ECO:0000259" key="7">
    <source>
        <dbReference type="PROSITE" id="PS50157"/>
    </source>
</evidence>
<dbReference type="PANTHER" id="PTHR24403">
    <property type="entry name" value="ZINC FINGER PROTEIN"/>
    <property type="match status" value="1"/>
</dbReference>
<dbReference type="Gene3D" id="3.30.160.60">
    <property type="entry name" value="Classic Zinc Finger"/>
    <property type="match status" value="3"/>
</dbReference>
<evidence type="ECO:0000256" key="3">
    <source>
        <dbReference type="ARBA" id="ARBA00022771"/>
    </source>
</evidence>
<dbReference type="GO" id="GO:0010468">
    <property type="term" value="P:regulation of gene expression"/>
    <property type="evidence" value="ECO:0007669"/>
    <property type="project" value="TreeGrafter"/>
</dbReference>
<dbReference type="SMART" id="SM00868">
    <property type="entry name" value="zf-AD"/>
    <property type="match status" value="1"/>
</dbReference>
<feature type="binding site" evidence="6">
    <location>
        <position position="78"/>
    </location>
    <ligand>
        <name>Zn(2+)</name>
        <dbReference type="ChEBI" id="CHEBI:29105"/>
    </ligand>
</feature>
<evidence type="ECO:0000256" key="1">
    <source>
        <dbReference type="ARBA" id="ARBA00022723"/>
    </source>
</evidence>
<evidence type="ECO:0000259" key="8">
    <source>
        <dbReference type="PROSITE" id="PS51915"/>
    </source>
</evidence>
<evidence type="ECO:0000313" key="10">
    <source>
        <dbReference type="Proteomes" id="UP001152562"/>
    </source>
</evidence>
<dbReference type="AlphaFoldDB" id="A0A9P0TS39"/>
<keyword evidence="3 5" id="KW-0863">Zinc-finger</keyword>
<dbReference type="PROSITE" id="PS51915">
    <property type="entry name" value="ZAD"/>
    <property type="match status" value="1"/>
</dbReference>
<sequence>MTRQIDNKAIISHILRGDGIDKCRICMGNTQDGQVFLEDTVMKDGGKSVTLGEILLSITGLQMHSNEDVCPNGVCATCTNLAISAFQFRILVKHSQNAWSNCFNSINFIDGEHCPQSTYLIFNDNLTLQSIKHFNGDMKSFVKNFINKPKLYHEKPEKKERISRNGPNCACSDCGKEFHSPYYLNLHLKNSSLKEACWLCARMFGRGGEMKSHLQSVHKIEMIVCNDCPLLFKNEADAEAHIRKCHSGNAYTCIDCGSTFSKRASLGHHSQMHAVRTCRLCDAQFANRGCYRYHRSKCEPNAKPDLKTLPRNKRSNVRDPARFICDYCEKPYECEDCGECFISSSRRSDHVKRKHGKGLKLECGFCKTAFVRNHELQKHIKKMHWLDESDMNNEALKLKS</sequence>
<reference evidence="9" key="1">
    <citation type="submission" date="2022-05" db="EMBL/GenBank/DDBJ databases">
        <authorList>
            <person name="Okamura Y."/>
        </authorList>
    </citation>
    <scope>NUCLEOTIDE SEQUENCE</scope>
</reference>
<keyword evidence="2" id="KW-0677">Repeat</keyword>
<evidence type="ECO:0008006" key="11">
    <source>
        <dbReference type="Google" id="ProtNLM"/>
    </source>
</evidence>
<dbReference type="InterPro" id="IPR036236">
    <property type="entry name" value="Znf_C2H2_sf"/>
</dbReference>
<proteinExistence type="predicted"/>
<dbReference type="PROSITE" id="PS50157">
    <property type="entry name" value="ZINC_FINGER_C2H2_2"/>
    <property type="match status" value="3"/>
</dbReference>
<feature type="domain" description="ZAD" evidence="8">
    <location>
        <begin position="21"/>
        <end position="102"/>
    </location>
</feature>
<gene>
    <name evidence="9" type="ORF">PIBRA_LOCUS10537</name>
</gene>
<evidence type="ECO:0000313" key="9">
    <source>
        <dbReference type="EMBL" id="CAH4034351.1"/>
    </source>
</evidence>
<feature type="binding site" evidence="6">
    <location>
        <position position="26"/>
    </location>
    <ligand>
        <name>Zn(2+)</name>
        <dbReference type="ChEBI" id="CHEBI:29105"/>
    </ligand>
</feature>
<dbReference type="PANTHER" id="PTHR24403:SF67">
    <property type="entry name" value="FI01116P-RELATED"/>
    <property type="match status" value="1"/>
</dbReference>
<name>A0A9P0TS39_PIEBR</name>
<dbReference type="PROSITE" id="PS00028">
    <property type="entry name" value="ZINC_FINGER_C2H2_1"/>
    <property type="match status" value="4"/>
</dbReference>
<feature type="binding site" evidence="6">
    <location>
        <position position="75"/>
    </location>
    <ligand>
        <name>Zn(2+)</name>
        <dbReference type="ChEBI" id="CHEBI:29105"/>
    </ligand>
</feature>
<dbReference type="InterPro" id="IPR050688">
    <property type="entry name" value="Zinc_finger/UBP_domain"/>
</dbReference>
<organism evidence="9 10">
    <name type="scientific">Pieris brassicae</name>
    <name type="common">White butterfly</name>
    <name type="synonym">Large white butterfly</name>
    <dbReference type="NCBI Taxonomy" id="7116"/>
    <lineage>
        <taxon>Eukaryota</taxon>
        <taxon>Metazoa</taxon>
        <taxon>Ecdysozoa</taxon>
        <taxon>Arthropoda</taxon>
        <taxon>Hexapoda</taxon>
        <taxon>Insecta</taxon>
        <taxon>Pterygota</taxon>
        <taxon>Neoptera</taxon>
        <taxon>Endopterygota</taxon>
        <taxon>Lepidoptera</taxon>
        <taxon>Glossata</taxon>
        <taxon>Ditrysia</taxon>
        <taxon>Papilionoidea</taxon>
        <taxon>Pieridae</taxon>
        <taxon>Pierinae</taxon>
        <taxon>Pieris</taxon>
    </lineage>
</organism>